<keyword evidence="2 9" id="KW-0813">Transport</keyword>
<dbReference type="Pfam" id="PF04290">
    <property type="entry name" value="DctQ"/>
    <property type="match status" value="1"/>
</dbReference>
<evidence type="ECO:0000256" key="7">
    <source>
        <dbReference type="ARBA" id="ARBA00023136"/>
    </source>
</evidence>
<accession>A0A327K7I2</accession>
<comment type="caution">
    <text evidence="11">The sequence shown here is derived from an EMBL/GenBank/DDBJ whole genome shotgun (WGS) entry which is preliminary data.</text>
</comment>
<feature type="domain" description="Tripartite ATP-independent periplasmic transporters DctQ component" evidence="10">
    <location>
        <begin position="40"/>
        <end position="170"/>
    </location>
</feature>
<evidence type="ECO:0000256" key="3">
    <source>
        <dbReference type="ARBA" id="ARBA00022475"/>
    </source>
</evidence>
<dbReference type="InterPro" id="IPR007387">
    <property type="entry name" value="TRAP_DctQ"/>
</dbReference>
<evidence type="ECO:0000256" key="1">
    <source>
        <dbReference type="ARBA" id="ARBA00004429"/>
    </source>
</evidence>
<dbReference type="OrthoDB" id="4250245at2"/>
<dbReference type="EMBL" id="NPEU01000349">
    <property type="protein sequence ID" value="RAI33625.1"/>
    <property type="molecule type" value="Genomic_DNA"/>
</dbReference>
<sequence>MTPRPGQSLETPPVFDRLTTPVVHLLLAVAAVIIFALGFLVVADVIGRGVFNSPVKGTPELVSMSIVIICFLLAPYAVQSGGMLKADILVGAFGARGQAFSELASGVLGALLFGLIVWGGAMPALEAFTAGEYEGEGALRVPAWPARVIVVAGAALVVLIYLARAVRALRVLFDRAHAA</sequence>
<comment type="similarity">
    <text evidence="8 9">Belongs to the TRAP transporter small permease family.</text>
</comment>
<evidence type="ECO:0000256" key="5">
    <source>
        <dbReference type="ARBA" id="ARBA00022692"/>
    </source>
</evidence>
<dbReference type="PANTHER" id="PTHR35011">
    <property type="entry name" value="2,3-DIKETO-L-GULONATE TRAP TRANSPORTER SMALL PERMEASE PROTEIN YIAM"/>
    <property type="match status" value="1"/>
</dbReference>
<comment type="function">
    <text evidence="9">Part of the tripartite ATP-independent periplasmic (TRAP) transport system.</text>
</comment>
<evidence type="ECO:0000256" key="6">
    <source>
        <dbReference type="ARBA" id="ARBA00022989"/>
    </source>
</evidence>
<dbReference type="GO" id="GO:0022857">
    <property type="term" value="F:transmembrane transporter activity"/>
    <property type="evidence" value="ECO:0007669"/>
    <property type="project" value="UniProtKB-UniRule"/>
</dbReference>
<feature type="transmembrane region" description="Helical" evidence="9">
    <location>
        <begin position="141"/>
        <end position="163"/>
    </location>
</feature>
<keyword evidence="12" id="KW-1185">Reference proteome</keyword>
<evidence type="ECO:0000313" key="11">
    <source>
        <dbReference type="EMBL" id="RAI33625.1"/>
    </source>
</evidence>
<dbReference type="AlphaFoldDB" id="A0A327K7I2"/>
<dbReference type="GO" id="GO:0005886">
    <property type="term" value="C:plasma membrane"/>
    <property type="evidence" value="ECO:0007669"/>
    <property type="project" value="UniProtKB-SubCell"/>
</dbReference>
<dbReference type="InterPro" id="IPR055348">
    <property type="entry name" value="DctQ"/>
</dbReference>
<keyword evidence="6 9" id="KW-1133">Transmembrane helix</keyword>
<gene>
    <name evidence="11" type="ORF">CH338_22240</name>
</gene>
<feature type="transmembrane region" description="Helical" evidence="9">
    <location>
        <begin position="99"/>
        <end position="121"/>
    </location>
</feature>
<evidence type="ECO:0000256" key="8">
    <source>
        <dbReference type="ARBA" id="ARBA00038436"/>
    </source>
</evidence>
<protein>
    <recommendedName>
        <fullName evidence="9">TRAP transporter small permease protein</fullName>
    </recommendedName>
</protein>
<keyword evidence="5 9" id="KW-0812">Transmembrane</keyword>
<keyword evidence="7 9" id="KW-0472">Membrane</keyword>
<keyword evidence="3" id="KW-1003">Cell membrane</keyword>
<dbReference type="Proteomes" id="UP000248863">
    <property type="component" value="Unassembled WGS sequence"/>
</dbReference>
<comment type="subcellular location">
    <subcellularLocation>
        <location evidence="1 9">Cell inner membrane</location>
        <topology evidence="1 9">Multi-pass membrane protein</topology>
    </subcellularLocation>
</comment>
<evidence type="ECO:0000259" key="10">
    <source>
        <dbReference type="Pfam" id="PF04290"/>
    </source>
</evidence>
<evidence type="ECO:0000256" key="9">
    <source>
        <dbReference type="RuleBase" id="RU369079"/>
    </source>
</evidence>
<reference evidence="11 12" key="1">
    <citation type="submission" date="2017-07" db="EMBL/GenBank/DDBJ databases">
        <title>Draft Genome Sequences of Select Purple Nonsulfur Bacteria.</title>
        <authorList>
            <person name="Lasarre B."/>
            <person name="Mckinlay J.B."/>
        </authorList>
    </citation>
    <scope>NUCLEOTIDE SEQUENCE [LARGE SCALE GENOMIC DNA]</scope>
    <source>
        <strain evidence="11 12">DSM 11907</strain>
    </source>
</reference>
<feature type="transmembrane region" description="Helical" evidence="9">
    <location>
        <begin position="61"/>
        <end position="78"/>
    </location>
</feature>
<evidence type="ECO:0000256" key="4">
    <source>
        <dbReference type="ARBA" id="ARBA00022519"/>
    </source>
</evidence>
<dbReference type="GO" id="GO:0015740">
    <property type="term" value="P:C4-dicarboxylate transport"/>
    <property type="evidence" value="ECO:0007669"/>
    <property type="project" value="TreeGrafter"/>
</dbReference>
<proteinExistence type="inferred from homology"/>
<evidence type="ECO:0000313" key="12">
    <source>
        <dbReference type="Proteomes" id="UP000248863"/>
    </source>
</evidence>
<comment type="subunit">
    <text evidence="9">The complex comprises the extracytoplasmic solute receptor protein and the two transmembrane proteins.</text>
</comment>
<evidence type="ECO:0000256" key="2">
    <source>
        <dbReference type="ARBA" id="ARBA00022448"/>
    </source>
</evidence>
<organism evidence="11 12">
    <name type="scientific">Rhodoplanes elegans</name>
    <dbReference type="NCBI Taxonomy" id="29408"/>
    <lineage>
        <taxon>Bacteria</taxon>
        <taxon>Pseudomonadati</taxon>
        <taxon>Pseudomonadota</taxon>
        <taxon>Alphaproteobacteria</taxon>
        <taxon>Hyphomicrobiales</taxon>
        <taxon>Nitrobacteraceae</taxon>
        <taxon>Rhodoplanes</taxon>
    </lineage>
</organism>
<feature type="transmembrane region" description="Helical" evidence="9">
    <location>
        <begin position="21"/>
        <end position="41"/>
    </location>
</feature>
<name>A0A327K7I2_9BRAD</name>
<dbReference type="PANTHER" id="PTHR35011:SF10">
    <property type="entry name" value="TRAP TRANSPORTER SMALL PERMEASE PROTEIN"/>
    <property type="match status" value="1"/>
</dbReference>
<keyword evidence="4 9" id="KW-0997">Cell inner membrane</keyword>